<dbReference type="HOGENOM" id="CLU_1762216_0_0_1"/>
<dbReference type="PROSITE" id="PS51073">
    <property type="entry name" value="RPEL"/>
    <property type="match status" value="1"/>
</dbReference>
<keyword evidence="1" id="KW-0677">Repeat</keyword>
<dbReference type="GeneID" id="17260870"/>
<dbReference type="RefSeq" id="XP_005767014.1">
    <property type="nucleotide sequence ID" value="XM_005766957.1"/>
</dbReference>
<dbReference type="KEGG" id="ehx:EMIHUDRAFT_445920"/>
<dbReference type="PaxDb" id="2903-EOD13044"/>
<proteinExistence type="predicted"/>
<reference evidence="4" key="1">
    <citation type="journal article" date="2013" name="Nature">
        <title>Pan genome of the phytoplankton Emiliania underpins its global distribution.</title>
        <authorList>
            <person name="Read B.A."/>
            <person name="Kegel J."/>
            <person name="Klute M.J."/>
            <person name="Kuo A."/>
            <person name="Lefebvre S.C."/>
            <person name="Maumus F."/>
            <person name="Mayer C."/>
            <person name="Miller J."/>
            <person name="Monier A."/>
            <person name="Salamov A."/>
            <person name="Young J."/>
            <person name="Aguilar M."/>
            <person name="Claverie J.M."/>
            <person name="Frickenhaus S."/>
            <person name="Gonzalez K."/>
            <person name="Herman E.K."/>
            <person name="Lin Y.C."/>
            <person name="Napier J."/>
            <person name="Ogata H."/>
            <person name="Sarno A.F."/>
            <person name="Shmutz J."/>
            <person name="Schroeder D."/>
            <person name="de Vargas C."/>
            <person name="Verret F."/>
            <person name="von Dassow P."/>
            <person name="Valentin K."/>
            <person name="Van de Peer Y."/>
            <person name="Wheeler G."/>
            <person name="Dacks J.B."/>
            <person name="Delwiche C.F."/>
            <person name="Dyhrman S.T."/>
            <person name="Glockner G."/>
            <person name="John U."/>
            <person name="Richards T."/>
            <person name="Worden A.Z."/>
            <person name="Zhang X."/>
            <person name="Grigoriev I.V."/>
            <person name="Allen A.E."/>
            <person name="Bidle K."/>
            <person name="Borodovsky M."/>
            <person name="Bowler C."/>
            <person name="Brownlee C."/>
            <person name="Cock J.M."/>
            <person name="Elias M."/>
            <person name="Gladyshev V.N."/>
            <person name="Groth M."/>
            <person name="Guda C."/>
            <person name="Hadaegh A."/>
            <person name="Iglesias-Rodriguez M.D."/>
            <person name="Jenkins J."/>
            <person name="Jones B.M."/>
            <person name="Lawson T."/>
            <person name="Leese F."/>
            <person name="Lindquist E."/>
            <person name="Lobanov A."/>
            <person name="Lomsadze A."/>
            <person name="Malik S.B."/>
            <person name="Marsh M.E."/>
            <person name="Mackinder L."/>
            <person name="Mock T."/>
            <person name="Mueller-Roeber B."/>
            <person name="Pagarete A."/>
            <person name="Parker M."/>
            <person name="Probert I."/>
            <person name="Quesneville H."/>
            <person name="Raines C."/>
            <person name="Rensing S.A."/>
            <person name="Riano-Pachon D.M."/>
            <person name="Richier S."/>
            <person name="Rokitta S."/>
            <person name="Shiraiwa Y."/>
            <person name="Soanes D.M."/>
            <person name="van der Giezen M."/>
            <person name="Wahlund T.M."/>
            <person name="Williams B."/>
            <person name="Wilson W."/>
            <person name="Wolfe G."/>
            <person name="Wurch L.L."/>
        </authorList>
    </citation>
    <scope>NUCLEOTIDE SEQUENCE</scope>
</reference>
<dbReference type="EnsemblProtists" id="EOD13044">
    <property type="protein sequence ID" value="EOD13044"/>
    <property type="gene ID" value="EMIHUDRAFT_445920"/>
</dbReference>
<dbReference type="SMART" id="SM00707">
    <property type="entry name" value="RPEL"/>
    <property type="match status" value="2"/>
</dbReference>
<keyword evidence="4" id="KW-1185">Reference proteome</keyword>
<sequence length="148" mass="16116">MTVTQPTLSRLGEVGLTVSPKLSPRLADTSIRLEHALTKDVLNRKLSERPSLRDLVDAGVMKPTSLSVSPCLAGPAEKLELSLRHDRLGRKLGRRPSRELVTEAHILRTASHLDPSLAPAADALQQQRKRDAASDRLRSCGISTAIMV</sequence>
<evidence type="ECO:0000313" key="4">
    <source>
        <dbReference type="Proteomes" id="UP000013827"/>
    </source>
</evidence>
<name>A0A0D3IP59_EMIH1</name>
<organism evidence="3 4">
    <name type="scientific">Emiliania huxleyi (strain CCMP1516)</name>
    <dbReference type="NCBI Taxonomy" id="280463"/>
    <lineage>
        <taxon>Eukaryota</taxon>
        <taxon>Haptista</taxon>
        <taxon>Haptophyta</taxon>
        <taxon>Prymnesiophyceae</taxon>
        <taxon>Isochrysidales</taxon>
        <taxon>Noelaerhabdaceae</taxon>
        <taxon>Emiliania</taxon>
    </lineage>
</organism>
<protein>
    <submittedName>
        <fullName evidence="3">Uncharacterized protein</fullName>
    </submittedName>
</protein>
<dbReference type="RefSeq" id="XP_005765473.1">
    <property type="nucleotide sequence ID" value="XM_005765416.1"/>
</dbReference>
<dbReference type="Proteomes" id="UP000013827">
    <property type="component" value="Unassembled WGS sequence"/>
</dbReference>
<evidence type="ECO:0000256" key="1">
    <source>
        <dbReference type="ARBA" id="ARBA00022737"/>
    </source>
</evidence>
<evidence type="ECO:0000313" key="3">
    <source>
        <dbReference type="EnsemblProtists" id="EOD13044"/>
    </source>
</evidence>
<accession>A0A0D3IP59</accession>
<evidence type="ECO:0000256" key="2">
    <source>
        <dbReference type="PROSITE-ProRule" id="PRU00401"/>
    </source>
</evidence>
<reference evidence="3" key="2">
    <citation type="submission" date="2024-10" db="UniProtKB">
        <authorList>
            <consortium name="EnsemblProtists"/>
        </authorList>
    </citation>
    <scope>IDENTIFICATION</scope>
</reference>
<dbReference type="AlphaFoldDB" id="A0A0D3IP59"/>
<dbReference type="EnsemblProtists" id="EOD14585">
    <property type="protein sequence ID" value="EOD14585"/>
    <property type="gene ID" value="EMIHUDRAFT_432517"/>
</dbReference>
<dbReference type="InterPro" id="IPR004018">
    <property type="entry name" value="RPEL_repeat"/>
</dbReference>
<dbReference type="KEGG" id="ehx:EMIHUDRAFT_432517"/>
<dbReference type="GeneID" id="17259200"/>
<feature type="repeat" description="RPEL" evidence="2">
    <location>
        <begin position="40"/>
        <end position="65"/>
    </location>
</feature>
<dbReference type="Gene3D" id="6.10.140.2040">
    <property type="match status" value="1"/>
</dbReference>